<gene>
    <name evidence="1" type="ORF">OCOJLMKI_0117</name>
</gene>
<reference evidence="1" key="1">
    <citation type="journal article" date="2021" name="Front. Microbiol.">
        <title>Comprehensive Comparative Genomics and Phenotyping of Methylobacterium Species.</title>
        <authorList>
            <person name="Alessa O."/>
            <person name="Ogura Y."/>
            <person name="Fujitani Y."/>
            <person name="Takami H."/>
            <person name="Hayashi T."/>
            <person name="Sahin N."/>
            <person name="Tani A."/>
        </authorList>
    </citation>
    <scope>NUCLEOTIDE SEQUENCE</scope>
    <source>
        <strain evidence="1">DSM 19015</strain>
    </source>
</reference>
<accession>A0ABQ4RQA5</accession>
<organism evidence="1 2">
    <name type="scientific">Methylobacterium iners</name>
    <dbReference type="NCBI Taxonomy" id="418707"/>
    <lineage>
        <taxon>Bacteria</taxon>
        <taxon>Pseudomonadati</taxon>
        <taxon>Pseudomonadota</taxon>
        <taxon>Alphaproteobacteria</taxon>
        <taxon>Hyphomicrobiales</taxon>
        <taxon>Methylobacteriaceae</taxon>
        <taxon>Methylobacterium</taxon>
    </lineage>
</organism>
<keyword evidence="2" id="KW-1185">Reference proteome</keyword>
<evidence type="ECO:0000313" key="2">
    <source>
        <dbReference type="Proteomes" id="UP001055125"/>
    </source>
</evidence>
<reference evidence="1" key="2">
    <citation type="submission" date="2021-08" db="EMBL/GenBank/DDBJ databases">
        <authorList>
            <person name="Tani A."/>
            <person name="Ola A."/>
            <person name="Ogura Y."/>
            <person name="Katsura K."/>
            <person name="Hayashi T."/>
        </authorList>
    </citation>
    <scope>NUCLEOTIDE SEQUENCE</scope>
    <source>
        <strain evidence="1">DSM 19015</strain>
    </source>
</reference>
<comment type="caution">
    <text evidence="1">The sequence shown here is derived from an EMBL/GenBank/DDBJ whole genome shotgun (WGS) entry which is preliminary data.</text>
</comment>
<proteinExistence type="predicted"/>
<name>A0ABQ4RQA5_9HYPH</name>
<dbReference type="EMBL" id="BPQP01000001">
    <property type="protein sequence ID" value="GJD92934.1"/>
    <property type="molecule type" value="Genomic_DNA"/>
</dbReference>
<dbReference type="Proteomes" id="UP001055125">
    <property type="component" value="Unassembled WGS sequence"/>
</dbReference>
<evidence type="ECO:0000313" key="1">
    <source>
        <dbReference type="EMBL" id="GJD92934.1"/>
    </source>
</evidence>
<protein>
    <submittedName>
        <fullName evidence="1">Uncharacterized protein</fullName>
    </submittedName>
</protein>
<dbReference type="RefSeq" id="WP_238242059.1">
    <property type="nucleotide sequence ID" value="NZ_BPQP01000001.1"/>
</dbReference>
<sequence>MGRQNAPLQAFNRGEIGKLALGRVDVDRLRLSAEEMRNWVPHTVGPMSLRPGLAFATPIRGNLRSYDIPFVFSVTERAILEMTAGVMRVVINDQVVTRPVVASTFPAGAMTNPAAWSIASNGGGNAEIGDGAMLLRGQSIGGGVSATASFAMASPGVEHALRINILAGPVTLRVGTQGGGDDLVREASLGTGVHSLTFTTTEPTVFVQFENTSYQTFTVGTVAIEPAGPLELPTPWPEAALPLLRYEQSGDVVFVACLGFKQRRIERRSRRSWSLIDLVVDDGPFQGFPTKDLKLKFSVGLGFGTVTATRPLFRPQQVGSLIRAFTPQYNHAFRIGAAQSFTPPIRVAGVGEDRAVSYTLGGTFVGEWEVQRSFTGEFSGYTKVQEGSGVLTGKITDGFDNSIVWYRIGLRSYTSGMLVAQLFHGGGGRTGIARIQEFISSTEVRVSVLQAVSSDFLTEDWRFGDWSDVVGYPSTVALHDGRLCFAGRDKFWASVSDAYGSFADTIDGSNVGDSSAISRSIGYGPVAIINWLLPLTRLIAGAEGSEISIRSSALDAPITPAGGITIKDCSTQGSARVAAVKCDKRGLFVQRSGQRLYQLAYDVNSQDYEAGNLNRLHPDLFLNNPIVRLAVQRQPDTRIHCLRADGTVAVLTFEPQDQVEAWWRVETDGVVEDLCVLPDAVEDMVYYTVRRTIGGEQVRYRERFARLDQCRGGALNRMADCHIIYQGSPKRTIDGLGHLEGCSVIAWGDGRDLGTFDVIGGQVTLPDPVSAACIGLPYQAWFKSSKLAYAAQGGTALNQVKRVVSVGLIMADVHAQGLQYGQDFEVMDDLPLVENGADVEPDAVRNAYDEPMISVPGTWDTDSRLCLTASAPRPVTVMAAVIEVETNG</sequence>